<dbReference type="SMART" id="SM00100">
    <property type="entry name" value="cNMP"/>
    <property type="match status" value="1"/>
</dbReference>
<organism evidence="2 3">
    <name type="scientific">Phocaeicola vulgatus</name>
    <name type="common">Bacteroides vulgatus</name>
    <dbReference type="NCBI Taxonomy" id="821"/>
    <lineage>
        <taxon>Bacteria</taxon>
        <taxon>Pseudomonadati</taxon>
        <taxon>Bacteroidota</taxon>
        <taxon>Bacteroidia</taxon>
        <taxon>Bacteroidales</taxon>
        <taxon>Bacteroidaceae</taxon>
        <taxon>Phocaeicola</taxon>
    </lineage>
</organism>
<name>A0AAP3NNU8_PHOVU</name>
<dbReference type="InterPro" id="IPR000595">
    <property type="entry name" value="cNMP-bd_dom"/>
</dbReference>
<evidence type="ECO:0000313" key="2">
    <source>
        <dbReference type="EMBL" id="MCG4690736.1"/>
    </source>
</evidence>
<gene>
    <name evidence="2" type="ORF">L0N01_19315</name>
</gene>
<dbReference type="AlphaFoldDB" id="A0AAP3NNU8"/>
<comment type="caution">
    <text evidence="2">The sequence shown here is derived from an EMBL/GenBank/DDBJ whole genome shotgun (WGS) entry which is preliminary data.</text>
</comment>
<dbReference type="InterPro" id="IPR018490">
    <property type="entry name" value="cNMP-bd_dom_sf"/>
</dbReference>
<accession>A0AAP3NNU8</accession>
<dbReference type="Gene3D" id="2.60.120.10">
    <property type="entry name" value="Jelly Rolls"/>
    <property type="match status" value="1"/>
</dbReference>
<dbReference type="PROSITE" id="PS50042">
    <property type="entry name" value="CNMP_BINDING_3"/>
    <property type="match status" value="1"/>
</dbReference>
<dbReference type="SUPFAM" id="SSF51206">
    <property type="entry name" value="cAMP-binding domain-like"/>
    <property type="match status" value="1"/>
</dbReference>
<evidence type="ECO:0000259" key="1">
    <source>
        <dbReference type="PROSITE" id="PS50042"/>
    </source>
</evidence>
<dbReference type="CDD" id="cd00038">
    <property type="entry name" value="CAP_ED"/>
    <property type="match status" value="1"/>
</dbReference>
<evidence type="ECO:0000313" key="3">
    <source>
        <dbReference type="Proteomes" id="UP001200843"/>
    </source>
</evidence>
<proteinExistence type="predicted"/>
<feature type="domain" description="Cyclic nucleotide-binding" evidence="1">
    <location>
        <begin position="52"/>
        <end position="154"/>
    </location>
</feature>
<protein>
    <submittedName>
        <fullName evidence="2">Crp/Fnr family transcriptional regulator</fullName>
    </submittedName>
</protein>
<dbReference type="InterPro" id="IPR014710">
    <property type="entry name" value="RmlC-like_jellyroll"/>
</dbReference>
<sequence length="229" mass="27122">MKLVRGVPLLLERHVHVRGYVSVPLYKHKTNSMVQTIATLIDETLMVMGAHLHVRMTDEEKAYLDAHFELIHIKKGEHLVTRGEEVCYLYYLESGIVRLWFPDKENREISARFIQAKEFINFFLSHEEHHAHYNIKALEPCKIWRLPKKDLHQLYELSINFNKLARIHLVRSINRKIIREEEFYTLDAEARYKALLANEKWLLRSIPLKDIASYIGITPQALSNIRKRI</sequence>
<dbReference type="Pfam" id="PF00027">
    <property type="entry name" value="cNMP_binding"/>
    <property type="match status" value="1"/>
</dbReference>
<reference evidence="2" key="1">
    <citation type="submission" date="2022-01" db="EMBL/GenBank/DDBJ databases">
        <title>Collection of gut derived symbiotic bacterial strains cultured from healthy donors.</title>
        <authorList>
            <person name="Lin H."/>
            <person name="Kohout C."/>
            <person name="Waligurski E."/>
            <person name="Pamer E.G."/>
        </authorList>
    </citation>
    <scope>NUCLEOTIDE SEQUENCE</scope>
    <source>
        <strain evidence="2">DFI.6.72</strain>
    </source>
</reference>
<dbReference type="EMBL" id="JAKNGO010000064">
    <property type="protein sequence ID" value="MCG4690736.1"/>
    <property type="molecule type" value="Genomic_DNA"/>
</dbReference>
<dbReference type="Proteomes" id="UP001200843">
    <property type="component" value="Unassembled WGS sequence"/>
</dbReference>